<comment type="function">
    <text evidence="1 6">Forms part of the ribosomal stalk, playing a central role in the interaction of the ribosome with GTP-bound translation factors.</text>
</comment>
<dbReference type="PROSITE" id="PS01109">
    <property type="entry name" value="RIBOSOMAL_L10"/>
    <property type="match status" value="1"/>
</dbReference>
<dbReference type="InterPro" id="IPR002363">
    <property type="entry name" value="Ribosomal_uL10_CS_bac"/>
</dbReference>
<protein>
    <recommendedName>
        <fullName evidence="5 6">Large ribosomal subunit protein uL10</fullName>
    </recommendedName>
</protein>
<evidence type="ECO:0000256" key="1">
    <source>
        <dbReference type="ARBA" id="ARBA00002633"/>
    </source>
</evidence>
<dbReference type="Pfam" id="PF00466">
    <property type="entry name" value="Ribosomal_L10"/>
    <property type="match status" value="1"/>
</dbReference>
<accession>A0A099TW12</accession>
<keyword evidence="6" id="KW-0694">RNA-binding</keyword>
<keyword evidence="4 6" id="KW-0687">Ribonucleoprotein</keyword>
<dbReference type="GO" id="GO:0015934">
    <property type="term" value="C:large ribosomal subunit"/>
    <property type="evidence" value="ECO:0007669"/>
    <property type="project" value="InterPro"/>
</dbReference>
<dbReference type="SUPFAM" id="SSF160369">
    <property type="entry name" value="Ribosomal protein L10-like"/>
    <property type="match status" value="1"/>
</dbReference>
<organism evidence="7 10">
    <name type="scientific">Helicobacter muridarum</name>
    <dbReference type="NCBI Taxonomy" id="216"/>
    <lineage>
        <taxon>Bacteria</taxon>
        <taxon>Pseudomonadati</taxon>
        <taxon>Campylobacterota</taxon>
        <taxon>Epsilonproteobacteria</taxon>
        <taxon>Campylobacterales</taxon>
        <taxon>Helicobacteraceae</taxon>
        <taxon>Helicobacter</taxon>
    </lineage>
</organism>
<sequence length="162" mass="18550">MTREDKRKLVVNLTESFRNASAMIICDYKGLNVKHLESLRRDSRAANIQVQVIKNKLASIALREAGYLPSELKDTNIYIWSNDQISLSKIVYKFQDSHSDHFKVKFGYFEGEIVDSKHIEAISKLPSKEELIGMLLSVWTAPARYFVTGLDNLKKQKEEQGA</sequence>
<dbReference type="AlphaFoldDB" id="A0A099TW12"/>
<keyword evidence="6" id="KW-0699">rRNA-binding</keyword>
<dbReference type="EMBL" id="UGJE01000002">
    <property type="protein sequence ID" value="STQ85338.1"/>
    <property type="molecule type" value="Genomic_DNA"/>
</dbReference>
<comment type="similarity">
    <text evidence="2 6">Belongs to the universal ribosomal protein uL10 family.</text>
</comment>
<dbReference type="PANTHER" id="PTHR11560">
    <property type="entry name" value="39S RIBOSOMAL PROTEIN L10, MITOCHONDRIAL"/>
    <property type="match status" value="1"/>
</dbReference>
<name>A0A099TW12_9HELI</name>
<dbReference type="InterPro" id="IPR047865">
    <property type="entry name" value="Ribosomal_uL10_bac_type"/>
</dbReference>
<evidence type="ECO:0000256" key="4">
    <source>
        <dbReference type="ARBA" id="ARBA00023274"/>
    </source>
</evidence>
<keyword evidence="3 6" id="KW-0689">Ribosomal protein</keyword>
<dbReference type="HAMAP" id="MF_00362">
    <property type="entry name" value="Ribosomal_uL10"/>
    <property type="match status" value="1"/>
</dbReference>
<dbReference type="CDD" id="cd05797">
    <property type="entry name" value="Ribosomal_L10"/>
    <property type="match status" value="1"/>
</dbReference>
<evidence type="ECO:0000313" key="8">
    <source>
        <dbReference type="EMBL" id="TLE01409.1"/>
    </source>
</evidence>
<evidence type="ECO:0000256" key="3">
    <source>
        <dbReference type="ARBA" id="ARBA00022980"/>
    </source>
</evidence>
<dbReference type="NCBIfam" id="NF000955">
    <property type="entry name" value="PRK00099.1-1"/>
    <property type="match status" value="1"/>
</dbReference>
<dbReference type="RefSeq" id="WP_034557167.1">
    <property type="nucleotide sequence ID" value="NZ_FZML01000017.1"/>
</dbReference>
<evidence type="ECO:0000313" key="9">
    <source>
        <dbReference type="Proteomes" id="UP000029922"/>
    </source>
</evidence>
<dbReference type="OrthoDB" id="3186107at2"/>
<evidence type="ECO:0000256" key="5">
    <source>
        <dbReference type="ARBA" id="ARBA00035202"/>
    </source>
</evidence>
<dbReference type="InterPro" id="IPR001790">
    <property type="entry name" value="Ribosomal_uL10"/>
</dbReference>
<evidence type="ECO:0000256" key="6">
    <source>
        <dbReference type="HAMAP-Rule" id="MF_00362"/>
    </source>
</evidence>
<comment type="subunit">
    <text evidence="6">Part of the ribosomal stalk of the 50S ribosomal subunit. The N-terminus interacts with L11 and the large rRNA to form the base of the stalk. The C-terminus forms an elongated spine to which L12 dimers bind in a sequential fashion forming a multimeric L10(L12)X complex.</text>
</comment>
<proteinExistence type="inferred from homology"/>
<gene>
    <name evidence="6 7" type="primary">rplJ</name>
    <name evidence="8" type="ORF">LS73_001680</name>
    <name evidence="7" type="ORF">NCTC12714_00123</name>
</gene>
<dbReference type="InterPro" id="IPR022973">
    <property type="entry name" value="Ribosomal_uL10_bac"/>
</dbReference>
<dbReference type="GO" id="GO:0006412">
    <property type="term" value="P:translation"/>
    <property type="evidence" value="ECO:0007669"/>
    <property type="project" value="UniProtKB-UniRule"/>
</dbReference>
<evidence type="ECO:0000313" key="7">
    <source>
        <dbReference type="EMBL" id="STQ85338.1"/>
    </source>
</evidence>
<dbReference type="Gene3D" id="3.30.70.1730">
    <property type="match status" value="1"/>
</dbReference>
<dbReference type="Proteomes" id="UP000029922">
    <property type="component" value="Unassembled WGS sequence"/>
</dbReference>
<dbReference type="GO" id="GO:0003735">
    <property type="term" value="F:structural constituent of ribosome"/>
    <property type="evidence" value="ECO:0007669"/>
    <property type="project" value="InterPro"/>
</dbReference>
<dbReference type="EMBL" id="JRPD02000002">
    <property type="protein sequence ID" value="TLE01409.1"/>
    <property type="molecule type" value="Genomic_DNA"/>
</dbReference>
<dbReference type="STRING" id="216.LS73_02615"/>
<dbReference type="GO" id="GO:0070180">
    <property type="term" value="F:large ribosomal subunit rRNA binding"/>
    <property type="evidence" value="ECO:0007669"/>
    <property type="project" value="UniProtKB-UniRule"/>
</dbReference>
<dbReference type="Proteomes" id="UP000255139">
    <property type="component" value="Unassembled WGS sequence"/>
</dbReference>
<reference evidence="7 10" key="2">
    <citation type="submission" date="2018-06" db="EMBL/GenBank/DDBJ databases">
        <authorList>
            <consortium name="Pathogen Informatics"/>
            <person name="Doyle S."/>
        </authorList>
    </citation>
    <scope>NUCLEOTIDE SEQUENCE [LARGE SCALE GENOMIC DNA]</scope>
    <source>
        <strain evidence="7 10">NCTC12714</strain>
    </source>
</reference>
<dbReference type="InterPro" id="IPR043141">
    <property type="entry name" value="Ribosomal_uL10-like_sf"/>
</dbReference>
<evidence type="ECO:0000256" key="2">
    <source>
        <dbReference type="ARBA" id="ARBA00008889"/>
    </source>
</evidence>
<reference evidence="8 9" key="1">
    <citation type="journal article" date="2014" name="Genome Announc.">
        <title>Draft genome sequences of eight enterohepatic helicobacter species isolated from both laboratory and wild rodents.</title>
        <authorList>
            <person name="Sheh A."/>
            <person name="Shen Z."/>
            <person name="Fox J.G."/>
        </authorList>
    </citation>
    <scope>NUCLEOTIDE SEQUENCE [LARGE SCALE GENOMIC DNA]</scope>
    <source>
        <strain evidence="8 9">ST1</strain>
    </source>
</reference>
<evidence type="ECO:0000313" key="10">
    <source>
        <dbReference type="Proteomes" id="UP000255139"/>
    </source>
</evidence>
<keyword evidence="10" id="KW-1185">Reference proteome</keyword>